<organism evidence="1 2">
    <name type="scientific">Tanacetum coccineum</name>
    <dbReference type="NCBI Taxonomy" id="301880"/>
    <lineage>
        <taxon>Eukaryota</taxon>
        <taxon>Viridiplantae</taxon>
        <taxon>Streptophyta</taxon>
        <taxon>Embryophyta</taxon>
        <taxon>Tracheophyta</taxon>
        <taxon>Spermatophyta</taxon>
        <taxon>Magnoliopsida</taxon>
        <taxon>eudicotyledons</taxon>
        <taxon>Gunneridae</taxon>
        <taxon>Pentapetalae</taxon>
        <taxon>asterids</taxon>
        <taxon>campanulids</taxon>
        <taxon>Asterales</taxon>
        <taxon>Asteraceae</taxon>
        <taxon>Asteroideae</taxon>
        <taxon>Anthemideae</taxon>
        <taxon>Anthemidinae</taxon>
        <taxon>Tanacetum</taxon>
    </lineage>
</organism>
<reference evidence="1" key="2">
    <citation type="submission" date="2022-01" db="EMBL/GenBank/DDBJ databases">
        <authorList>
            <person name="Yamashiro T."/>
            <person name="Shiraishi A."/>
            <person name="Satake H."/>
            <person name="Nakayama K."/>
        </authorList>
    </citation>
    <scope>NUCLEOTIDE SEQUENCE</scope>
</reference>
<sequence>MPYPVNEYGVLVLDKGEYGVLISMDTAYRLKAILCVSSSSLEGEKKEDDVLRWNGDEIVVLSLDAKVLMVKEMLGLS</sequence>
<evidence type="ECO:0000313" key="2">
    <source>
        <dbReference type="Proteomes" id="UP001151760"/>
    </source>
</evidence>
<keyword evidence="2" id="KW-1185">Reference proteome</keyword>
<evidence type="ECO:0000313" key="1">
    <source>
        <dbReference type="EMBL" id="GJU01640.1"/>
    </source>
</evidence>
<gene>
    <name evidence="1" type="ORF">Tco_1111978</name>
</gene>
<accession>A0ABQ5IPJ7</accession>
<comment type="caution">
    <text evidence="1">The sequence shown here is derived from an EMBL/GenBank/DDBJ whole genome shotgun (WGS) entry which is preliminary data.</text>
</comment>
<dbReference type="EMBL" id="BQNB010020984">
    <property type="protein sequence ID" value="GJU01640.1"/>
    <property type="molecule type" value="Genomic_DNA"/>
</dbReference>
<dbReference type="Proteomes" id="UP001151760">
    <property type="component" value="Unassembled WGS sequence"/>
</dbReference>
<name>A0ABQ5IPJ7_9ASTR</name>
<protein>
    <submittedName>
        <fullName evidence="1">Uncharacterized protein</fullName>
    </submittedName>
</protein>
<reference evidence="1" key="1">
    <citation type="journal article" date="2022" name="Int. J. Mol. Sci.">
        <title>Draft Genome of Tanacetum Coccineum: Genomic Comparison of Closely Related Tanacetum-Family Plants.</title>
        <authorList>
            <person name="Yamashiro T."/>
            <person name="Shiraishi A."/>
            <person name="Nakayama K."/>
            <person name="Satake H."/>
        </authorList>
    </citation>
    <scope>NUCLEOTIDE SEQUENCE</scope>
</reference>
<proteinExistence type="predicted"/>